<name>A0A852W9G5_PSEA5</name>
<dbReference type="EMBL" id="PHUJ01000003">
    <property type="protein sequence ID" value="PKB31952.1"/>
    <property type="molecule type" value="Genomic_DNA"/>
</dbReference>
<evidence type="ECO:0000313" key="5">
    <source>
        <dbReference type="Proteomes" id="UP000549695"/>
    </source>
</evidence>
<dbReference type="EMBL" id="JACCCZ010000001">
    <property type="protein sequence ID" value="NYG02506.1"/>
    <property type="molecule type" value="Genomic_DNA"/>
</dbReference>
<dbReference type="AlphaFoldDB" id="A0A852W9G5"/>
<accession>A0AA44UQV8</accession>
<reference evidence="2 5" key="1">
    <citation type="submission" date="2020-07" db="EMBL/GenBank/DDBJ databases">
        <title>Sequencing the genomes of 1000 actinobacteria strains.</title>
        <authorList>
            <person name="Klenk H.-P."/>
        </authorList>
    </citation>
    <scope>NUCLEOTIDE SEQUENCE [LARGE SCALE GENOMIC DNA]</scope>
    <source>
        <strain evidence="3 4">DSM 44104</strain>
        <strain evidence="2 5">DSM 44749</strain>
    </source>
</reference>
<keyword evidence="5" id="KW-1185">Reference proteome</keyword>
<evidence type="ECO:0000313" key="3">
    <source>
        <dbReference type="EMBL" id="PKB31952.1"/>
    </source>
</evidence>
<keyword evidence="1" id="KW-1133">Transmembrane helix</keyword>
<organism evidence="2 5">
    <name type="scientific">Pseudonocardia alni</name>
    <name type="common">Amycolata alni</name>
    <dbReference type="NCBI Taxonomy" id="33907"/>
    <lineage>
        <taxon>Bacteria</taxon>
        <taxon>Bacillati</taxon>
        <taxon>Actinomycetota</taxon>
        <taxon>Actinomycetes</taxon>
        <taxon>Pseudonocardiales</taxon>
        <taxon>Pseudonocardiaceae</taxon>
        <taxon>Pseudonocardia</taxon>
    </lineage>
</organism>
<dbReference type="GeneID" id="98052545"/>
<accession>A0A852W9G5</accession>
<evidence type="ECO:0000256" key="1">
    <source>
        <dbReference type="SAM" id="Phobius"/>
    </source>
</evidence>
<keyword evidence="1" id="KW-0472">Membrane</keyword>
<comment type="caution">
    <text evidence="2">The sequence shown here is derived from an EMBL/GenBank/DDBJ whole genome shotgun (WGS) entry which is preliminary data.</text>
</comment>
<feature type="transmembrane region" description="Helical" evidence="1">
    <location>
        <begin position="6"/>
        <end position="28"/>
    </location>
</feature>
<dbReference type="RefSeq" id="WP_157818417.1">
    <property type="nucleotide sequence ID" value="NZ_BAAAJZ010000003.1"/>
</dbReference>
<evidence type="ECO:0000313" key="4">
    <source>
        <dbReference type="Proteomes" id="UP000232453"/>
    </source>
</evidence>
<dbReference type="Proteomes" id="UP000232453">
    <property type="component" value="Unassembled WGS sequence"/>
</dbReference>
<sequence length="49" mass="5056">MAVSNAVFLSIIASTGVGLAVTSALAAYAQRTWKGYGRVAPAEQVEETV</sequence>
<dbReference type="Proteomes" id="UP000549695">
    <property type="component" value="Unassembled WGS sequence"/>
</dbReference>
<proteinExistence type="predicted"/>
<gene>
    <name evidence="3" type="ORF">ATL51_3655</name>
    <name evidence="2" type="ORF">HDA37_002791</name>
</gene>
<protein>
    <submittedName>
        <fullName evidence="2">Uncharacterized protein</fullName>
    </submittedName>
</protein>
<keyword evidence="1" id="KW-0812">Transmembrane</keyword>
<evidence type="ECO:0000313" key="2">
    <source>
        <dbReference type="EMBL" id="NYG02506.1"/>
    </source>
</evidence>